<organism evidence="2">
    <name type="scientific">uncultured Thiotrichaceae bacterium</name>
    <dbReference type="NCBI Taxonomy" id="298394"/>
    <lineage>
        <taxon>Bacteria</taxon>
        <taxon>Pseudomonadati</taxon>
        <taxon>Pseudomonadota</taxon>
        <taxon>Gammaproteobacteria</taxon>
        <taxon>Thiotrichales</taxon>
        <taxon>Thiotrichaceae</taxon>
        <taxon>environmental samples</taxon>
    </lineage>
</organism>
<reference evidence="2" key="1">
    <citation type="submission" date="2020-01" db="EMBL/GenBank/DDBJ databases">
        <authorList>
            <person name="Meier V. D."/>
            <person name="Meier V D."/>
        </authorList>
    </citation>
    <scope>NUCLEOTIDE SEQUENCE</scope>
    <source>
        <strain evidence="2">HLG_WM_MAG_07</strain>
    </source>
</reference>
<evidence type="ECO:0000256" key="1">
    <source>
        <dbReference type="SAM" id="Phobius"/>
    </source>
</evidence>
<dbReference type="Pfam" id="PF07963">
    <property type="entry name" value="N_methyl"/>
    <property type="match status" value="1"/>
</dbReference>
<dbReference type="AlphaFoldDB" id="A0A6S6TDI5"/>
<dbReference type="Gene3D" id="3.30.700.10">
    <property type="entry name" value="Glycoprotein, Type 4 Pilin"/>
    <property type="match status" value="1"/>
</dbReference>
<dbReference type="InterPro" id="IPR045584">
    <property type="entry name" value="Pilin-like"/>
</dbReference>
<gene>
    <name evidence="2" type="ORF">HELGO_WM4345</name>
</gene>
<dbReference type="Pfam" id="PF16732">
    <property type="entry name" value="ComP_DUS"/>
    <property type="match status" value="1"/>
</dbReference>
<dbReference type="PANTHER" id="PTHR30093">
    <property type="entry name" value="GENERAL SECRETION PATHWAY PROTEIN G"/>
    <property type="match status" value="1"/>
</dbReference>
<dbReference type="EMBL" id="CACVAY010000071">
    <property type="protein sequence ID" value="CAA6814589.1"/>
    <property type="molecule type" value="Genomic_DNA"/>
</dbReference>
<dbReference type="PANTHER" id="PTHR30093:SF47">
    <property type="entry name" value="TYPE IV PILUS NON-CORE MINOR PILIN PILE"/>
    <property type="match status" value="1"/>
</dbReference>
<dbReference type="InterPro" id="IPR031982">
    <property type="entry name" value="PilE-like"/>
</dbReference>
<accession>A0A6S6TDI5</accession>
<dbReference type="NCBIfam" id="TIGR02532">
    <property type="entry name" value="IV_pilin_GFxxxE"/>
    <property type="match status" value="1"/>
</dbReference>
<feature type="transmembrane region" description="Helical" evidence="1">
    <location>
        <begin position="12"/>
        <end position="32"/>
    </location>
</feature>
<keyword evidence="1" id="KW-1133">Transmembrane helix</keyword>
<keyword evidence="1" id="KW-0472">Membrane</keyword>
<dbReference type="GO" id="GO:0043683">
    <property type="term" value="P:type IV pilus assembly"/>
    <property type="evidence" value="ECO:0007669"/>
    <property type="project" value="InterPro"/>
</dbReference>
<dbReference type="InterPro" id="IPR012902">
    <property type="entry name" value="N_methyl_site"/>
</dbReference>
<name>A0A6S6TDI5_9GAMM</name>
<sequence length="152" mass="16470">MKKNKNNGFTLIELMIVVAIIGILSAIAYPNYTRYVQESKRTDAMVAIMSAAQSQEKFFSQNLRYAFSQADLGISASSENDLYTVSISGLESDGSTVCIATSTSCMSYTITATAKSGASQYHDTNCRKMTYTNVGVKSAEDSDGNTSSVCWE</sequence>
<evidence type="ECO:0000313" key="2">
    <source>
        <dbReference type="EMBL" id="CAA6814589.1"/>
    </source>
</evidence>
<keyword evidence="1" id="KW-0812">Transmembrane</keyword>
<protein>
    <submittedName>
        <fullName evidence="2">Fimbrial protein</fullName>
    </submittedName>
</protein>
<dbReference type="SUPFAM" id="SSF54523">
    <property type="entry name" value="Pili subunits"/>
    <property type="match status" value="1"/>
</dbReference>
<proteinExistence type="predicted"/>